<evidence type="ECO:0000313" key="5">
    <source>
        <dbReference type="Proteomes" id="UP001197247"/>
    </source>
</evidence>
<evidence type="ECO:0000256" key="2">
    <source>
        <dbReference type="ARBA" id="ARBA00023315"/>
    </source>
</evidence>
<name>A0ABS5TPP2_9ACTN</name>
<organism evidence="4 5">
    <name type="scientific">Kineosporia corallincola</name>
    <dbReference type="NCBI Taxonomy" id="2835133"/>
    <lineage>
        <taxon>Bacteria</taxon>
        <taxon>Bacillati</taxon>
        <taxon>Actinomycetota</taxon>
        <taxon>Actinomycetes</taxon>
        <taxon>Kineosporiales</taxon>
        <taxon>Kineosporiaceae</taxon>
        <taxon>Kineosporia</taxon>
    </lineage>
</organism>
<feature type="domain" description="N-acetyltransferase" evidence="3">
    <location>
        <begin position="4"/>
        <end position="155"/>
    </location>
</feature>
<dbReference type="InterPro" id="IPR016181">
    <property type="entry name" value="Acyl_CoA_acyltransferase"/>
</dbReference>
<dbReference type="PANTHER" id="PTHR43877">
    <property type="entry name" value="AMINOALKYLPHOSPHONATE N-ACETYLTRANSFERASE-RELATED-RELATED"/>
    <property type="match status" value="1"/>
</dbReference>
<proteinExistence type="predicted"/>
<keyword evidence="2" id="KW-0012">Acyltransferase</keyword>
<gene>
    <name evidence="4" type="ORF">KIH74_27860</name>
</gene>
<dbReference type="EMBL" id="JAHBAY010000013">
    <property type="protein sequence ID" value="MBT0772793.1"/>
    <property type="molecule type" value="Genomic_DNA"/>
</dbReference>
<evidence type="ECO:0000259" key="3">
    <source>
        <dbReference type="PROSITE" id="PS51186"/>
    </source>
</evidence>
<sequence length="155" mass="16969">MSGPEVRPAETGDLPALVGLRAEMFKAMGVPETEPQWRAQAALWLGERIDHPDHHLVVVEHEGRVVSCALGSLTESAPTPARAWGWDLHVSNVCTHPDHRGRGFGRIALRAVLDWGRSQPGPVRAKLFATAFGRAMYEKAGFAEVTWPAMRADLS</sequence>
<dbReference type="PROSITE" id="PS51186">
    <property type="entry name" value="GNAT"/>
    <property type="match status" value="1"/>
</dbReference>
<dbReference type="InterPro" id="IPR000182">
    <property type="entry name" value="GNAT_dom"/>
</dbReference>
<evidence type="ECO:0000256" key="1">
    <source>
        <dbReference type="ARBA" id="ARBA00022679"/>
    </source>
</evidence>
<keyword evidence="1" id="KW-0808">Transferase</keyword>
<dbReference type="SUPFAM" id="SSF55729">
    <property type="entry name" value="Acyl-CoA N-acyltransferases (Nat)"/>
    <property type="match status" value="1"/>
</dbReference>
<evidence type="ECO:0000313" key="4">
    <source>
        <dbReference type="EMBL" id="MBT0772793.1"/>
    </source>
</evidence>
<dbReference type="CDD" id="cd04301">
    <property type="entry name" value="NAT_SF"/>
    <property type="match status" value="1"/>
</dbReference>
<dbReference type="RefSeq" id="WP_214159326.1">
    <property type="nucleotide sequence ID" value="NZ_JAHBAY010000013.1"/>
</dbReference>
<dbReference type="Gene3D" id="3.40.630.30">
    <property type="match status" value="1"/>
</dbReference>
<dbReference type="InterPro" id="IPR050832">
    <property type="entry name" value="Bact_Acetyltransf"/>
</dbReference>
<accession>A0ABS5TPP2</accession>
<protein>
    <submittedName>
        <fullName evidence="4">GNAT family N-acetyltransferase</fullName>
    </submittedName>
</protein>
<reference evidence="4 5" key="1">
    <citation type="submission" date="2021-05" db="EMBL/GenBank/DDBJ databases">
        <title>Kineosporia and Streptomyces sp. nov. two new marine actinobacteria isolated from Coral.</title>
        <authorList>
            <person name="Buangrab K."/>
            <person name="Sutthacheep M."/>
            <person name="Yeemin T."/>
            <person name="Harunari E."/>
            <person name="Igarashi Y."/>
            <person name="Kanchanasin P."/>
            <person name="Tanasupawat S."/>
            <person name="Phongsopitanun W."/>
        </authorList>
    </citation>
    <scope>NUCLEOTIDE SEQUENCE [LARGE SCALE GENOMIC DNA]</scope>
    <source>
        <strain evidence="4 5">J2-2</strain>
    </source>
</reference>
<dbReference type="Proteomes" id="UP001197247">
    <property type="component" value="Unassembled WGS sequence"/>
</dbReference>
<dbReference type="Pfam" id="PF00583">
    <property type="entry name" value="Acetyltransf_1"/>
    <property type="match status" value="1"/>
</dbReference>
<keyword evidence="5" id="KW-1185">Reference proteome</keyword>
<comment type="caution">
    <text evidence="4">The sequence shown here is derived from an EMBL/GenBank/DDBJ whole genome shotgun (WGS) entry which is preliminary data.</text>
</comment>